<organism evidence="1 2">
    <name type="scientific">Castanea mollissima</name>
    <name type="common">Chinese chestnut</name>
    <dbReference type="NCBI Taxonomy" id="60419"/>
    <lineage>
        <taxon>Eukaryota</taxon>
        <taxon>Viridiplantae</taxon>
        <taxon>Streptophyta</taxon>
        <taxon>Embryophyta</taxon>
        <taxon>Tracheophyta</taxon>
        <taxon>Spermatophyta</taxon>
        <taxon>Magnoliopsida</taxon>
        <taxon>eudicotyledons</taxon>
        <taxon>Gunneridae</taxon>
        <taxon>Pentapetalae</taxon>
        <taxon>rosids</taxon>
        <taxon>fabids</taxon>
        <taxon>Fagales</taxon>
        <taxon>Fagaceae</taxon>
        <taxon>Castanea</taxon>
    </lineage>
</organism>
<keyword evidence="2" id="KW-1185">Reference proteome</keyword>
<reference evidence="1" key="1">
    <citation type="submission" date="2020-03" db="EMBL/GenBank/DDBJ databases">
        <title>Castanea mollissima Vanexum genome sequencing.</title>
        <authorList>
            <person name="Staton M."/>
        </authorList>
    </citation>
    <scope>NUCLEOTIDE SEQUENCE</scope>
    <source>
        <tissue evidence="1">Leaf</tissue>
    </source>
</reference>
<protein>
    <submittedName>
        <fullName evidence="1">Uncharacterized protein</fullName>
    </submittedName>
</protein>
<dbReference type="EMBL" id="JRKL02001008">
    <property type="protein sequence ID" value="KAF3966684.1"/>
    <property type="molecule type" value="Genomic_DNA"/>
</dbReference>
<sequence length="93" mass="10165">MVRDRTGEAVVTENQAVQSAISGGIGPARALLERSSTYLRRDWTGDGFGGFCNTSELTICDLRDLVGKLHRRLKADEPVLLLIPARNPLELAD</sequence>
<evidence type="ECO:0000313" key="2">
    <source>
        <dbReference type="Proteomes" id="UP000737018"/>
    </source>
</evidence>
<name>A0A8J4REQ1_9ROSI</name>
<accession>A0A8J4REQ1</accession>
<dbReference type="AlphaFoldDB" id="A0A8J4REQ1"/>
<evidence type="ECO:0000313" key="1">
    <source>
        <dbReference type="EMBL" id="KAF3966684.1"/>
    </source>
</evidence>
<gene>
    <name evidence="1" type="ORF">CMV_009240</name>
</gene>
<dbReference type="Proteomes" id="UP000737018">
    <property type="component" value="Unassembled WGS sequence"/>
</dbReference>
<proteinExistence type="predicted"/>
<comment type="caution">
    <text evidence="1">The sequence shown here is derived from an EMBL/GenBank/DDBJ whole genome shotgun (WGS) entry which is preliminary data.</text>
</comment>